<gene>
    <name evidence="2" type="ORF">J1N35_011477</name>
</gene>
<evidence type="ECO:0000313" key="2">
    <source>
        <dbReference type="EMBL" id="KAH1107709.1"/>
    </source>
</evidence>
<accession>A0A9D3W243</accession>
<organism evidence="2 3">
    <name type="scientific">Gossypium stocksii</name>
    <dbReference type="NCBI Taxonomy" id="47602"/>
    <lineage>
        <taxon>Eukaryota</taxon>
        <taxon>Viridiplantae</taxon>
        <taxon>Streptophyta</taxon>
        <taxon>Embryophyta</taxon>
        <taxon>Tracheophyta</taxon>
        <taxon>Spermatophyta</taxon>
        <taxon>Magnoliopsida</taxon>
        <taxon>eudicotyledons</taxon>
        <taxon>Gunneridae</taxon>
        <taxon>Pentapetalae</taxon>
        <taxon>rosids</taxon>
        <taxon>malvids</taxon>
        <taxon>Malvales</taxon>
        <taxon>Malvaceae</taxon>
        <taxon>Malvoideae</taxon>
        <taxon>Gossypium</taxon>
    </lineage>
</organism>
<dbReference type="EMBL" id="JAIQCV010000004">
    <property type="protein sequence ID" value="KAH1107709.1"/>
    <property type="molecule type" value="Genomic_DNA"/>
</dbReference>
<dbReference type="Proteomes" id="UP000828251">
    <property type="component" value="Unassembled WGS sequence"/>
</dbReference>
<comment type="caution">
    <text evidence="2">The sequence shown here is derived from an EMBL/GenBank/DDBJ whole genome shotgun (WGS) entry which is preliminary data.</text>
</comment>
<reference evidence="2 3" key="1">
    <citation type="journal article" date="2021" name="Plant Biotechnol. J.">
        <title>Multi-omics assisted identification of the key and species-specific regulatory components of drought-tolerant mechanisms in Gossypium stocksii.</title>
        <authorList>
            <person name="Yu D."/>
            <person name="Ke L."/>
            <person name="Zhang D."/>
            <person name="Wu Y."/>
            <person name="Sun Y."/>
            <person name="Mei J."/>
            <person name="Sun J."/>
            <person name="Sun Y."/>
        </authorList>
    </citation>
    <scope>NUCLEOTIDE SEQUENCE [LARGE SCALE GENOMIC DNA]</scope>
    <source>
        <strain evidence="3">cv. E1</strain>
        <tissue evidence="2">Leaf</tissue>
    </source>
</reference>
<sequence length="99" mass="10730">MISPRYGGDPNDVPPPEQAPPPATSSDPPQASSFSTETTTILGAINYLNDDFRGFRVEVNDVFDRSSNEFNNLGSRMTSLEEQLVQLIALVTTPSQALS</sequence>
<evidence type="ECO:0000313" key="3">
    <source>
        <dbReference type="Proteomes" id="UP000828251"/>
    </source>
</evidence>
<keyword evidence="3" id="KW-1185">Reference proteome</keyword>
<feature type="region of interest" description="Disordered" evidence="1">
    <location>
        <begin position="1"/>
        <end position="36"/>
    </location>
</feature>
<protein>
    <submittedName>
        <fullName evidence="2">Uncharacterized protein</fullName>
    </submittedName>
</protein>
<name>A0A9D3W243_9ROSI</name>
<evidence type="ECO:0000256" key="1">
    <source>
        <dbReference type="SAM" id="MobiDB-lite"/>
    </source>
</evidence>
<feature type="compositionally biased region" description="Polar residues" evidence="1">
    <location>
        <begin position="24"/>
        <end position="36"/>
    </location>
</feature>
<proteinExistence type="predicted"/>
<feature type="compositionally biased region" description="Pro residues" evidence="1">
    <location>
        <begin position="12"/>
        <end position="23"/>
    </location>
</feature>
<dbReference type="AlphaFoldDB" id="A0A9D3W243"/>